<dbReference type="EMBL" id="CP032514">
    <property type="protein sequence ID" value="AYD91024.1"/>
    <property type="molecule type" value="Genomic_DNA"/>
</dbReference>
<feature type="region of interest" description="Disordered" evidence="2">
    <location>
        <begin position="35"/>
        <end position="68"/>
    </location>
</feature>
<keyword evidence="3" id="KW-1133">Transmembrane helix</keyword>
<sequence>MSALAPWLLGAVLVCSVVVVAGPVSAWARRYVREPVPDEDTGDGSDGNDDSDGSDGGDDAGDSDSGNAVATSGQRLVWPGLLGTGPQAVLALLSCGLCAGWGLRAGATGAALVAVPVYALLTCAASVDVVARLLPNRLLGSAAAWLGLSAVVAVMVGPGSPGAALRAVLCGLGAGGASLLLALLPSGLGMGDVKLCAVIGLWLGWYGGLVVLVALWVGVLLGGLAAVLLLVSRRAGRKDPMAYGPYLVAGALLTWPLVVT</sequence>
<evidence type="ECO:0000259" key="4">
    <source>
        <dbReference type="Pfam" id="PF01478"/>
    </source>
</evidence>
<protein>
    <submittedName>
        <fullName evidence="5">Prepilin peptidase</fullName>
    </submittedName>
</protein>
<reference evidence="5 6" key="1">
    <citation type="submission" date="2018-09" db="EMBL/GenBank/DDBJ databases">
        <authorList>
            <person name="Li J."/>
        </authorList>
    </citation>
    <scope>NUCLEOTIDE SEQUENCE [LARGE SCALE GENOMIC DNA]</scope>
    <source>
        <strain evidence="5 6">2129</strain>
    </source>
</reference>
<feature type="domain" description="Prepilin type IV endopeptidase peptidase" evidence="4">
    <location>
        <begin position="118"/>
        <end position="215"/>
    </location>
</feature>
<dbReference type="InterPro" id="IPR000045">
    <property type="entry name" value="Prepilin_IV_endopep_pep"/>
</dbReference>
<keyword evidence="3" id="KW-0472">Membrane</keyword>
<dbReference type="PANTHER" id="PTHR30487">
    <property type="entry name" value="TYPE 4 PREPILIN-LIKE PROTEINS LEADER PEPTIDE-PROCESSING ENZYME"/>
    <property type="match status" value="1"/>
</dbReference>
<dbReference type="InterPro" id="IPR050882">
    <property type="entry name" value="Prepilin_peptidase/N-MTase"/>
</dbReference>
<feature type="transmembrane region" description="Helical" evidence="3">
    <location>
        <begin position="85"/>
        <end position="103"/>
    </location>
</feature>
<feature type="transmembrane region" description="Helical" evidence="3">
    <location>
        <begin position="137"/>
        <end position="156"/>
    </location>
</feature>
<dbReference type="PANTHER" id="PTHR30487:SF0">
    <property type="entry name" value="PREPILIN LEADER PEPTIDASE_N-METHYLTRANSFERASE-RELATED"/>
    <property type="match status" value="1"/>
</dbReference>
<name>A0ABM6Z6J8_9ACTO</name>
<dbReference type="Gene3D" id="1.20.120.1220">
    <property type="match status" value="1"/>
</dbReference>
<dbReference type="Proteomes" id="UP000273001">
    <property type="component" value="Chromosome"/>
</dbReference>
<evidence type="ECO:0000256" key="3">
    <source>
        <dbReference type="SAM" id="Phobius"/>
    </source>
</evidence>
<feature type="compositionally biased region" description="Acidic residues" evidence="2">
    <location>
        <begin position="37"/>
        <end position="62"/>
    </location>
</feature>
<evidence type="ECO:0000256" key="1">
    <source>
        <dbReference type="ARBA" id="ARBA00005801"/>
    </source>
</evidence>
<evidence type="ECO:0000313" key="6">
    <source>
        <dbReference type="Proteomes" id="UP000273001"/>
    </source>
</evidence>
<proteinExistence type="inferred from homology"/>
<accession>A0ABM6Z6J8</accession>
<feature type="transmembrane region" description="Helical" evidence="3">
    <location>
        <begin position="110"/>
        <end position="131"/>
    </location>
</feature>
<dbReference type="Pfam" id="PF01478">
    <property type="entry name" value="Peptidase_A24"/>
    <property type="match status" value="1"/>
</dbReference>
<keyword evidence="3" id="KW-0812">Transmembrane</keyword>
<organism evidence="5 6">
    <name type="scientific">Actinomyces lilanjuaniae</name>
    <dbReference type="NCBI Taxonomy" id="2321394"/>
    <lineage>
        <taxon>Bacteria</taxon>
        <taxon>Bacillati</taxon>
        <taxon>Actinomycetota</taxon>
        <taxon>Actinomycetes</taxon>
        <taxon>Actinomycetales</taxon>
        <taxon>Actinomycetaceae</taxon>
        <taxon>Actinomyces</taxon>
    </lineage>
</organism>
<keyword evidence="6" id="KW-1185">Reference proteome</keyword>
<feature type="transmembrane region" description="Helical" evidence="3">
    <location>
        <begin position="204"/>
        <end position="231"/>
    </location>
</feature>
<feature type="transmembrane region" description="Helical" evidence="3">
    <location>
        <begin position="163"/>
        <end position="184"/>
    </location>
</feature>
<gene>
    <name evidence="5" type="ORF">D5R93_12250</name>
</gene>
<comment type="similarity">
    <text evidence="1">Belongs to the peptidase A24 family.</text>
</comment>
<feature type="transmembrane region" description="Helical" evidence="3">
    <location>
        <begin position="243"/>
        <end position="259"/>
    </location>
</feature>
<evidence type="ECO:0000256" key="2">
    <source>
        <dbReference type="SAM" id="MobiDB-lite"/>
    </source>
</evidence>
<evidence type="ECO:0000313" key="5">
    <source>
        <dbReference type="EMBL" id="AYD91024.1"/>
    </source>
</evidence>